<dbReference type="SUPFAM" id="SSF52172">
    <property type="entry name" value="CheY-like"/>
    <property type="match status" value="1"/>
</dbReference>
<dbReference type="Proteomes" id="UP000509303">
    <property type="component" value="Chromosome"/>
</dbReference>
<dbReference type="SMART" id="SM00065">
    <property type="entry name" value="GAF"/>
    <property type="match status" value="1"/>
</dbReference>
<dbReference type="Gene3D" id="3.30.450.40">
    <property type="match status" value="1"/>
</dbReference>
<dbReference type="InterPro" id="IPR003018">
    <property type="entry name" value="GAF"/>
</dbReference>
<dbReference type="InterPro" id="IPR036388">
    <property type="entry name" value="WH-like_DNA-bd_sf"/>
</dbReference>
<dbReference type="InterPro" id="IPR012074">
    <property type="entry name" value="GAF_ANTAR"/>
</dbReference>
<dbReference type="RefSeq" id="WP_176165181.1">
    <property type="nucleotide sequence ID" value="NZ_CP054929.1"/>
</dbReference>
<evidence type="ECO:0000259" key="5">
    <source>
        <dbReference type="PROSITE" id="PS50921"/>
    </source>
</evidence>
<dbReference type="GO" id="GO:0003723">
    <property type="term" value="F:RNA binding"/>
    <property type="evidence" value="ECO:0007669"/>
    <property type="project" value="InterPro"/>
</dbReference>
<dbReference type="InterPro" id="IPR005561">
    <property type="entry name" value="ANTAR"/>
</dbReference>
<feature type="domain" description="ANTAR" evidence="5">
    <location>
        <begin position="161"/>
        <end position="222"/>
    </location>
</feature>
<dbReference type="Pfam" id="PF13185">
    <property type="entry name" value="GAF_2"/>
    <property type="match status" value="1"/>
</dbReference>
<dbReference type="SMART" id="SM01012">
    <property type="entry name" value="ANTAR"/>
    <property type="match status" value="1"/>
</dbReference>
<gene>
    <name evidence="6" type="ORF">HUT08_32425</name>
</gene>
<dbReference type="SUPFAM" id="SSF55781">
    <property type="entry name" value="GAF domain-like"/>
    <property type="match status" value="1"/>
</dbReference>
<dbReference type="InterPro" id="IPR011006">
    <property type="entry name" value="CheY-like_superfamily"/>
</dbReference>
<dbReference type="PIRSF" id="PIRSF036625">
    <property type="entry name" value="GAF_ANTAR"/>
    <property type="match status" value="1"/>
</dbReference>
<evidence type="ECO:0000313" key="6">
    <source>
        <dbReference type="EMBL" id="QKW53475.1"/>
    </source>
</evidence>
<proteinExistence type="predicted"/>
<dbReference type="AlphaFoldDB" id="A0A7H8NG67"/>
<dbReference type="GO" id="GO:0016301">
    <property type="term" value="F:kinase activity"/>
    <property type="evidence" value="ECO:0007669"/>
    <property type="project" value="UniProtKB-KW"/>
</dbReference>
<reference evidence="6 7" key="1">
    <citation type="submission" date="2020-06" db="EMBL/GenBank/DDBJ databases">
        <title>Genome mining for natural products.</title>
        <authorList>
            <person name="Zhang B."/>
            <person name="Shi J."/>
            <person name="Ge H."/>
        </authorList>
    </citation>
    <scope>NUCLEOTIDE SEQUENCE [LARGE SCALE GENOMIC DNA]</scope>
    <source>
        <strain evidence="6 7">NA00687</strain>
    </source>
</reference>
<dbReference type="InterPro" id="IPR029016">
    <property type="entry name" value="GAF-like_dom_sf"/>
</dbReference>
<organism evidence="6 7">
    <name type="scientific">Streptomyces buecherae</name>
    <dbReference type="NCBI Taxonomy" id="2763006"/>
    <lineage>
        <taxon>Bacteria</taxon>
        <taxon>Bacillati</taxon>
        <taxon>Actinomycetota</taxon>
        <taxon>Actinomycetes</taxon>
        <taxon>Kitasatosporales</taxon>
        <taxon>Streptomycetaceae</taxon>
        <taxon>Streptomyces</taxon>
    </lineage>
</organism>
<keyword evidence="7" id="KW-1185">Reference proteome</keyword>
<sequence length="239" mass="25663">MANDDDLHVTDFLLETDSLEGFLDTLADHALTRTPAADGCGITLSREGRFLTVASAGRSARDLDEKQYGLDDGPCLQALRNGEEFMVADMLGEQRWDPYPAHAVACGTRSSLSLPIAAHTHTAGALNLYSPKPDSFAETDLTGLRLIAAQATGAIALAQRIADAQEFANDLETAMRSRSIIDQAIGIIMGQQRCDAETAFGILRGASQNRNIKLRDLCRDLVTSVGGRPPQDGGLRPRP</sequence>
<dbReference type="Gene3D" id="1.10.10.10">
    <property type="entry name" value="Winged helix-like DNA-binding domain superfamily/Winged helix DNA-binding domain"/>
    <property type="match status" value="1"/>
</dbReference>
<accession>A0A7H8NG67</accession>
<evidence type="ECO:0000256" key="3">
    <source>
        <dbReference type="ARBA" id="ARBA00023015"/>
    </source>
</evidence>
<evidence type="ECO:0000256" key="4">
    <source>
        <dbReference type="ARBA" id="ARBA00023163"/>
    </source>
</evidence>
<keyword evidence="4" id="KW-0804">Transcription</keyword>
<protein>
    <submittedName>
        <fullName evidence="6">GAF and ANTAR domain-containing protein</fullName>
    </submittedName>
</protein>
<keyword evidence="2" id="KW-0418">Kinase</keyword>
<dbReference type="Pfam" id="PF03861">
    <property type="entry name" value="ANTAR"/>
    <property type="match status" value="1"/>
</dbReference>
<dbReference type="EMBL" id="CP054929">
    <property type="protein sequence ID" value="QKW53475.1"/>
    <property type="molecule type" value="Genomic_DNA"/>
</dbReference>
<evidence type="ECO:0000256" key="2">
    <source>
        <dbReference type="ARBA" id="ARBA00022777"/>
    </source>
</evidence>
<keyword evidence="3" id="KW-0805">Transcription regulation</keyword>
<keyword evidence="1" id="KW-0808">Transferase</keyword>
<evidence type="ECO:0000313" key="7">
    <source>
        <dbReference type="Proteomes" id="UP000509303"/>
    </source>
</evidence>
<dbReference type="PROSITE" id="PS50921">
    <property type="entry name" value="ANTAR"/>
    <property type="match status" value="1"/>
</dbReference>
<evidence type="ECO:0000256" key="1">
    <source>
        <dbReference type="ARBA" id="ARBA00022679"/>
    </source>
</evidence>
<name>A0A7H8NG67_9ACTN</name>